<proteinExistence type="inferred from homology"/>
<name>A0A7L9RRU0_9PROT</name>
<dbReference type="PANTHER" id="PTHR10746:SF6">
    <property type="entry name" value="LARGE RIBOSOMAL SUBUNIT PROTEIN UL4M"/>
    <property type="match status" value="1"/>
</dbReference>
<keyword evidence="7" id="KW-1185">Reference proteome</keyword>
<keyword evidence="2 5" id="KW-0689">Ribosomal protein</keyword>
<dbReference type="AlphaFoldDB" id="A0A7L9RRU0"/>
<dbReference type="InterPro" id="IPR002136">
    <property type="entry name" value="Ribosomal_uL4"/>
</dbReference>
<evidence type="ECO:0000256" key="5">
    <source>
        <dbReference type="HAMAP-Rule" id="MF_01328"/>
    </source>
</evidence>
<dbReference type="RefSeq" id="WP_350332081.1">
    <property type="nucleotide sequence ID" value="NZ_CP054719.1"/>
</dbReference>
<dbReference type="GO" id="GO:0003735">
    <property type="term" value="F:structural constituent of ribosome"/>
    <property type="evidence" value="ECO:0007669"/>
    <property type="project" value="InterPro"/>
</dbReference>
<keyword evidence="5" id="KW-0699">rRNA-binding</keyword>
<comment type="function">
    <text evidence="5">One of the primary rRNA binding proteins, this protein initially binds near the 5'-end of the 23S rRNA. It is important during the early stages of 50S assembly. It makes multiple contacts with different domains of the 23S rRNA in the assembled 50S subunit and ribosome.</text>
</comment>
<evidence type="ECO:0000313" key="7">
    <source>
        <dbReference type="Proteomes" id="UP000594001"/>
    </source>
</evidence>
<dbReference type="NCBIfam" id="TIGR03953">
    <property type="entry name" value="rplD_bact"/>
    <property type="match status" value="1"/>
</dbReference>
<gene>
    <name evidence="5 6" type="primary">rplD</name>
    <name evidence="6" type="ORF">CPBP_00079</name>
</gene>
<comment type="function">
    <text evidence="5">Forms part of the polypeptide exit tunnel.</text>
</comment>
<protein>
    <recommendedName>
        <fullName evidence="4 5">Large ribosomal subunit protein uL4</fullName>
    </recommendedName>
</protein>
<sequence length="207" mass="23138">MKTQVLSLDNKKTGDLALDSSVFGVEVRRDILARVVYWQLAKRRQGTHSTRTVSMISGTTRKPFRQKGTGNARQGSLRSVQFRKGAVAHGPHPRSHAHDLPKKVRALGLRCALSQKAAENKLIIVDSFDMSSHKTKELKAKLGAFGFESALFIGADQVNENFFRAIQNIPKMDVLPSMGANVYDILRRDTLVITQEAVKKLEERLKK</sequence>
<evidence type="ECO:0000256" key="1">
    <source>
        <dbReference type="ARBA" id="ARBA00010528"/>
    </source>
</evidence>
<dbReference type="GO" id="GO:0005840">
    <property type="term" value="C:ribosome"/>
    <property type="evidence" value="ECO:0007669"/>
    <property type="project" value="UniProtKB-KW"/>
</dbReference>
<dbReference type="InterPro" id="IPR023574">
    <property type="entry name" value="Ribosomal_uL4_dom_sf"/>
</dbReference>
<dbReference type="GO" id="GO:0019843">
    <property type="term" value="F:rRNA binding"/>
    <property type="evidence" value="ECO:0007669"/>
    <property type="project" value="UniProtKB-UniRule"/>
</dbReference>
<accession>A0A7L9RRU0</accession>
<dbReference type="PANTHER" id="PTHR10746">
    <property type="entry name" value="50S RIBOSOMAL PROTEIN L4"/>
    <property type="match status" value="1"/>
</dbReference>
<evidence type="ECO:0000256" key="2">
    <source>
        <dbReference type="ARBA" id="ARBA00022980"/>
    </source>
</evidence>
<comment type="similarity">
    <text evidence="1 5">Belongs to the universal ribosomal protein uL4 family.</text>
</comment>
<dbReference type="SUPFAM" id="SSF52166">
    <property type="entry name" value="Ribosomal protein L4"/>
    <property type="match status" value="1"/>
</dbReference>
<dbReference type="InterPro" id="IPR013005">
    <property type="entry name" value="Ribosomal_uL4-like"/>
</dbReference>
<evidence type="ECO:0000256" key="3">
    <source>
        <dbReference type="ARBA" id="ARBA00023274"/>
    </source>
</evidence>
<dbReference type="GO" id="GO:1990904">
    <property type="term" value="C:ribonucleoprotein complex"/>
    <property type="evidence" value="ECO:0007669"/>
    <property type="project" value="UniProtKB-KW"/>
</dbReference>
<reference evidence="6 7" key="1">
    <citation type="submission" date="2020-06" db="EMBL/GenBank/DDBJ databases">
        <title>The endosymbiont of the kinetoplastid Bodo saltans is a Paracaedibacter-like alpha-proteobacterium possessing a putative toxin-antitoxin system.</title>
        <authorList>
            <person name="Midha S."/>
            <person name="Rigden D.J."/>
            <person name="Siozios S."/>
            <person name="Hurst G.D.D."/>
            <person name="Jackson A.P."/>
        </authorList>
    </citation>
    <scope>NUCLEOTIDE SEQUENCE [LARGE SCALE GENOMIC DNA]</scope>
    <source>
        <strain evidence="6">Lake Konstanz</strain>
    </source>
</reference>
<organism evidence="6 7">
    <name type="scientific">Candidatus Bodocaedibacter vickermanii</name>
    <dbReference type="NCBI Taxonomy" id="2741701"/>
    <lineage>
        <taxon>Bacteria</taxon>
        <taxon>Pseudomonadati</taxon>
        <taxon>Pseudomonadota</taxon>
        <taxon>Alphaproteobacteria</taxon>
        <taxon>Holosporales</taxon>
        <taxon>Candidatus Paracaedibacteraceae</taxon>
        <taxon>Candidatus Bodocaedibacter</taxon>
    </lineage>
</organism>
<dbReference type="Gene3D" id="3.40.1370.10">
    <property type="match status" value="1"/>
</dbReference>
<dbReference type="KEGG" id="pbal:CPBP_00079"/>
<evidence type="ECO:0000256" key="4">
    <source>
        <dbReference type="ARBA" id="ARBA00035244"/>
    </source>
</evidence>
<evidence type="ECO:0000313" key="6">
    <source>
        <dbReference type="EMBL" id="QOL19327.1"/>
    </source>
</evidence>
<dbReference type="EMBL" id="CP054719">
    <property type="protein sequence ID" value="QOL19327.1"/>
    <property type="molecule type" value="Genomic_DNA"/>
</dbReference>
<keyword evidence="3 5" id="KW-0687">Ribonucleoprotein</keyword>
<comment type="subunit">
    <text evidence="5">Part of the 50S ribosomal subunit.</text>
</comment>
<keyword evidence="5" id="KW-0694">RNA-binding</keyword>
<dbReference type="HAMAP" id="MF_01328_B">
    <property type="entry name" value="Ribosomal_uL4_B"/>
    <property type="match status" value="1"/>
</dbReference>
<dbReference type="Pfam" id="PF00573">
    <property type="entry name" value="Ribosomal_L4"/>
    <property type="match status" value="1"/>
</dbReference>
<dbReference type="GO" id="GO:0006412">
    <property type="term" value="P:translation"/>
    <property type="evidence" value="ECO:0007669"/>
    <property type="project" value="UniProtKB-UniRule"/>
</dbReference>
<dbReference type="Proteomes" id="UP000594001">
    <property type="component" value="Chromosome"/>
</dbReference>